<dbReference type="InParanoid" id="A0A1X7UAL2"/>
<reference evidence="2" key="1">
    <citation type="submission" date="2017-05" db="UniProtKB">
        <authorList>
            <consortium name="EnsemblMetazoa"/>
        </authorList>
    </citation>
    <scope>IDENTIFICATION</scope>
</reference>
<organism evidence="2">
    <name type="scientific">Amphimedon queenslandica</name>
    <name type="common">Sponge</name>
    <dbReference type="NCBI Taxonomy" id="400682"/>
    <lineage>
        <taxon>Eukaryota</taxon>
        <taxon>Metazoa</taxon>
        <taxon>Porifera</taxon>
        <taxon>Demospongiae</taxon>
        <taxon>Heteroscleromorpha</taxon>
        <taxon>Haplosclerida</taxon>
        <taxon>Niphatidae</taxon>
        <taxon>Amphimedon</taxon>
    </lineage>
</organism>
<proteinExistence type="predicted"/>
<name>A0A1X7UAL2_AMPQE</name>
<sequence length="108" mass="12117">MKLVTVILIIVLLLLLSSAAAVDYKEEYCRGQTYVGNGGKDHSYPHLHCGSNFFVLSRTDGGHTDLTDASKRQEILDNKTKEYGDARRPRDITRVLTRSLYSIISTLD</sequence>
<protein>
    <submittedName>
        <fullName evidence="2">Uncharacterized protein</fullName>
    </submittedName>
</protein>
<evidence type="ECO:0000256" key="1">
    <source>
        <dbReference type="SAM" id="SignalP"/>
    </source>
</evidence>
<dbReference type="EnsemblMetazoa" id="Aqu2.1.24501_001">
    <property type="protein sequence ID" value="Aqu2.1.24501_001"/>
    <property type="gene ID" value="Aqu2.1.24501"/>
</dbReference>
<feature type="signal peptide" evidence="1">
    <location>
        <begin position="1"/>
        <end position="21"/>
    </location>
</feature>
<keyword evidence="1" id="KW-0732">Signal</keyword>
<feature type="chain" id="PRO_5013276533" evidence="1">
    <location>
        <begin position="22"/>
        <end position="108"/>
    </location>
</feature>
<dbReference type="AlphaFoldDB" id="A0A1X7UAL2"/>
<accession>A0A1X7UAL2</accession>
<evidence type="ECO:0000313" key="2">
    <source>
        <dbReference type="EnsemblMetazoa" id="Aqu2.1.24501_001"/>
    </source>
</evidence>